<evidence type="ECO:0000259" key="1">
    <source>
        <dbReference type="PROSITE" id="PS51725"/>
    </source>
</evidence>
<dbReference type="EMBL" id="PYGJ01000003">
    <property type="protein sequence ID" value="PSL20369.1"/>
    <property type="molecule type" value="Genomic_DNA"/>
</dbReference>
<reference evidence="2 3" key="1">
    <citation type="submission" date="2018-03" db="EMBL/GenBank/DDBJ databases">
        <title>Genomic Encyclopedia of Archaeal and Bacterial Type Strains, Phase II (KMG-II): from individual species to whole genera.</title>
        <authorList>
            <person name="Goeker M."/>
        </authorList>
    </citation>
    <scope>NUCLEOTIDE SEQUENCE [LARGE SCALE GENOMIC DNA]</scope>
    <source>
        <strain evidence="2 3">DSM 100673</strain>
    </source>
</reference>
<dbReference type="GO" id="GO:0005829">
    <property type="term" value="C:cytosol"/>
    <property type="evidence" value="ECO:0007669"/>
    <property type="project" value="TreeGrafter"/>
</dbReference>
<dbReference type="PANTHER" id="PTHR33336">
    <property type="entry name" value="QUINOL MONOOXYGENASE YGIN-RELATED"/>
    <property type="match status" value="1"/>
</dbReference>
<evidence type="ECO:0000313" key="2">
    <source>
        <dbReference type="EMBL" id="PSL20369.1"/>
    </source>
</evidence>
<keyword evidence="3" id="KW-1185">Reference proteome</keyword>
<name>A0A2P8FF80_9RHOB</name>
<dbReference type="PANTHER" id="PTHR33336:SF1">
    <property type="entry name" value="(4S)-4-HYDROXY-5-PHOSPHONOOXYPENTANE-2,3-DIONE ISOMERASE"/>
    <property type="match status" value="1"/>
</dbReference>
<dbReference type="OrthoDB" id="9812754at2"/>
<protein>
    <submittedName>
        <fullName evidence="2">Quinol monooxygenase YgiN</fullName>
    </submittedName>
</protein>
<proteinExistence type="predicted"/>
<sequence length="93" mass="10751">MYAVTVTFVVKPEMMPSFLPLMARNARISRKVETGCQHFDVCRDGDIVFLYEVYDDRTAFDAHLASAHFQEFDAAVSSMIQEKQVRLFNEVIR</sequence>
<dbReference type="InterPro" id="IPR011008">
    <property type="entry name" value="Dimeric_a/b-barrel"/>
</dbReference>
<dbReference type="Gene3D" id="3.30.70.100">
    <property type="match status" value="1"/>
</dbReference>
<keyword evidence="2" id="KW-0503">Monooxygenase</keyword>
<keyword evidence="2" id="KW-0560">Oxidoreductase</keyword>
<organism evidence="2 3">
    <name type="scientific">Shimia abyssi</name>
    <dbReference type="NCBI Taxonomy" id="1662395"/>
    <lineage>
        <taxon>Bacteria</taxon>
        <taxon>Pseudomonadati</taxon>
        <taxon>Pseudomonadota</taxon>
        <taxon>Alphaproteobacteria</taxon>
        <taxon>Rhodobacterales</taxon>
        <taxon>Roseobacteraceae</taxon>
    </lineage>
</organism>
<accession>A0A2P8FF80</accession>
<evidence type="ECO:0000313" key="3">
    <source>
        <dbReference type="Proteomes" id="UP000240418"/>
    </source>
</evidence>
<gene>
    <name evidence="2" type="ORF">CLV88_10310</name>
</gene>
<dbReference type="PROSITE" id="PS51725">
    <property type="entry name" value="ABM"/>
    <property type="match status" value="1"/>
</dbReference>
<dbReference type="Pfam" id="PF03992">
    <property type="entry name" value="ABM"/>
    <property type="match status" value="1"/>
</dbReference>
<dbReference type="SUPFAM" id="SSF54909">
    <property type="entry name" value="Dimeric alpha+beta barrel"/>
    <property type="match status" value="1"/>
</dbReference>
<comment type="caution">
    <text evidence="2">The sequence shown here is derived from an EMBL/GenBank/DDBJ whole genome shotgun (WGS) entry which is preliminary data.</text>
</comment>
<dbReference type="GO" id="GO:0004497">
    <property type="term" value="F:monooxygenase activity"/>
    <property type="evidence" value="ECO:0007669"/>
    <property type="project" value="UniProtKB-KW"/>
</dbReference>
<dbReference type="Proteomes" id="UP000240418">
    <property type="component" value="Unassembled WGS sequence"/>
</dbReference>
<dbReference type="RefSeq" id="WP_106607612.1">
    <property type="nucleotide sequence ID" value="NZ_PYGJ01000003.1"/>
</dbReference>
<dbReference type="InterPro" id="IPR007138">
    <property type="entry name" value="ABM_dom"/>
</dbReference>
<feature type="domain" description="ABM" evidence="1">
    <location>
        <begin position="2"/>
        <end position="88"/>
    </location>
</feature>
<dbReference type="InterPro" id="IPR050744">
    <property type="entry name" value="AI-2_Isomerase_LsrG"/>
</dbReference>
<dbReference type="AlphaFoldDB" id="A0A2P8FF80"/>